<dbReference type="GO" id="GO:0006412">
    <property type="term" value="P:translation"/>
    <property type="evidence" value="ECO:0007669"/>
    <property type="project" value="InterPro"/>
</dbReference>
<keyword evidence="2 4" id="KW-0689">Ribosomal protein</keyword>
<dbReference type="GeneID" id="41794654"/>
<dbReference type="SUPFAM" id="SSF54565">
    <property type="entry name" value="Ribosomal protein S16"/>
    <property type="match status" value="1"/>
</dbReference>
<keyword evidence="4" id="KW-0934">Plastid</keyword>
<dbReference type="InterPro" id="IPR000307">
    <property type="entry name" value="Ribosomal_bS16"/>
</dbReference>
<geneLocation type="chloroplast" evidence="4"/>
<dbReference type="AlphaFoldDB" id="A0A5B9RBU3"/>
<dbReference type="Gene3D" id="3.30.1320.10">
    <property type="match status" value="1"/>
</dbReference>
<dbReference type="EMBL" id="MK705752">
    <property type="protein sequence ID" value="QEG57416.1"/>
    <property type="molecule type" value="Genomic_DNA"/>
</dbReference>
<dbReference type="InterPro" id="IPR023803">
    <property type="entry name" value="Ribosomal_bS16_dom_sf"/>
</dbReference>
<comment type="similarity">
    <text evidence="1">Belongs to the bacterial ribosomal protein bS16 family.</text>
</comment>
<sequence length="85" mass="10023">MVKPSLEATWQETMVTYQIISIDTQSRRQSESIEEVGFYNPREEQTTLNLFSLVALLKWGLNQQQLLVIFRDEQKCLNKWESISN</sequence>
<evidence type="ECO:0000256" key="2">
    <source>
        <dbReference type="ARBA" id="ARBA00022980"/>
    </source>
</evidence>
<dbReference type="GO" id="GO:0003735">
    <property type="term" value="F:structural constituent of ribosome"/>
    <property type="evidence" value="ECO:0007669"/>
    <property type="project" value="InterPro"/>
</dbReference>
<evidence type="ECO:0000256" key="1">
    <source>
        <dbReference type="ARBA" id="ARBA00006668"/>
    </source>
</evidence>
<accession>A0A5B9RBU3</accession>
<dbReference type="GO" id="GO:0005737">
    <property type="term" value="C:cytoplasm"/>
    <property type="evidence" value="ECO:0007669"/>
    <property type="project" value="UniProtKB-ARBA"/>
</dbReference>
<organism evidence="4">
    <name type="scientific">Lomariopsis japurensis</name>
    <dbReference type="NCBI Taxonomy" id="373558"/>
    <lineage>
        <taxon>Eukaryota</taxon>
        <taxon>Viridiplantae</taxon>
        <taxon>Streptophyta</taxon>
        <taxon>Embryophyta</taxon>
        <taxon>Tracheophyta</taxon>
        <taxon>Polypodiopsida</taxon>
        <taxon>Polypodiidae</taxon>
        <taxon>Polypodiales</taxon>
        <taxon>Polypodiineae</taxon>
        <taxon>Lomariopsidaceae</taxon>
        <taxon>Lomariopsis</taxon>
    </lineage>
</organism>
<keyword evidence="3" id="KW-0687">Ribonucleoprotein</keyword>
<dbReference type="RefSeq" id="YP_009690636.1">
    <property type="nucleotide sequence ID" value="NC_044682.1"/>
</dbReference>
<evidence type="ECO:0000313" key="4">
    <source>
        <dbReference type="EMBL" id="QEG57416.1"/>
    </source>
</evidence>
<dbReference type="GO" id="GO:0005840">
    <property type="term" value="C:ribosome"/>
    <property type="evidence" value="ECO:0007669"/>
    <property type="project" value="UniProtKB-KW"/>
</dbReference>
<dbReference type="Pfam" id="PF00886">
    <property type="entry name" value="Ribosomal_S16"/>
    <property type="match status" value="1"/>
</dbReference>
<name>A0A5B9RBU3_9MONI</name>
<reference evidence="4" key="1">
    <citation type="journal article" date="2019" name="Bot. J. Linn. Soc.">
        <title>Dynamism in plastome structure observed across the phylogenetic tree of ferns.</title>
        <authorList>
            <person name="Lehtonen S."/>
            <person name="Cardenas G.G."/>
        </authorList>
    </citation>
    <scope>NUCLEOTIDE SEQUENCE</scope>
</reference>
<keyword evidence="4" id="KW-0150">Chloroplast</keyword>
<dbReference type="GO" id="GO:1990904">
    <property type="term" value="C:ribonucleoprotein complex"/>
    <property type="evidence" value="ECO:0007669"/>
    <property type="project" value="UniProtKB-KW"/>
</dbReference>
<evidence type="ECO:0000256" key="3">
    <source>
        <dbReference type="ARBA" id="ARBA00023274"/>
    </source>
</evidence>
<proteinExistence type="inferred from homology"/>
<gene>
    <name evidence="4" type="primary">rps16</name>
</gene>
<protein>
    <submittedName>
        <fullName evidence="4">Ribosomal protein S16</fullName>
    </submittedName>
</protein>